<keyword evidence="2" id="KW-1185">Reference proteome</keyword>
<proteinExistence type="predicted"/>
<name>A0ABW3AMH7_9SPHI</name>
<dbReference type="Pfam" id="PF12686">
    <property type="entry name" value="DUF3800"/>
    <property type="match status" value="1"/>
</dbReference>
<organism evidence="1 2">
    <name type="scientific">Mucilaginibacter litoreus</name>
    <dbReference type="NCBI Taxonomy" id="1048221"/>
    <lineage>
        <taxon>Bacteria</taxon>
        <taxon>Pseudomonadati</taxon>
        <taxon>Bacteroidota</taxon>
        <taxon>Sphingobacteriia</taxon>
        <taxon>Sphingobacteriales</taxon>
        <taxon>Sphingobacteriaceae</taxon>
        <taxon>Mucilaginibacter</taxon>
    </lineage>
</organism>
<dbReference type="Proteomes" id="UP001597010">
    <property type="component" value="Unassembled WGS sequence"/>
</dbReference>
<protein>
    <submittedName>
        <fullName evidence="1">DUF3800 domain-containing protein</fullName>
    </submittedName>
</protein>
<comment type="caution">
    <text evidence="1">The sequence shown here is derived from an EMBL/GenBank/DDBJ whole genome shotgun (WGS) entry which is preliminary data.</text>
</comment>
<sequence>MRNIIAFADEYGNNSFDFTKQGSHFIVAGVIFNKDQLTKNEAAIEQIRSKHFQTGEIKSKKVADNHSRRTKILKEILELDFSIYAVIVDKRKLEGEGFKYKPSFYKFLNGLVYKELFRTFPDLDLVVDEHGENDFMRQFKKYVQSKHIPTLFSGSDFNFGHSHGNTMIQLADFIAGTLGRCFDESKISKESSEFLALLKPKITSLNHFPPDHRSYYTEAVKDEQNFHPEIAAAGFNSANLFIDQKKVDGQDDIDQINCVKLLLLYFNNYGSDRYIPTRELIRHLTVGRPEPLSEHNFRTRVIGKIRDAGVLVVSSSTGQHKGYKLPASIEDLHKFLNHGNSMILPMLHRIKILRDKIKLSTLNALDIVEREEFKELKKLLDNFD</sequence>
<reference evidence="2" key="1">
    <citation type="journal article" date="2019" name="Int. J. Syst. Evol. Microbiol.">
        <title>The Global Catalogue of Microorganisms (GCM) 10K type strain sequencing project: providing services to taxonomists for standard genome sequencing and annotation.</title>
        <authorList>
            <consortium name="The Broad Institute Genomics Platform"/>
            <consortium name="The Broad Institute Genome Sequencing Center for Infectious Disease"/>
            <person name="Wu L."/>
            <person name="Ma J."/>
        </authorList>
    </citation>
    <scope>NUCLEOTIDE SEQUENCE [LARGE SCALE GENOMIC DNA]</scope>
    <source>
        <strain evidence="2">CCUG 61484</strain>
    </source>
</reference>
<evidence type="ECO:0000313" key="2">
    <source>
        <dbReference type="Proteomes" id="UP001597010"/>
    </source>
</evidence>
<gene>
    <name evidence="1" type="ORF">ACFQZX_00430</name>
</gene>
<accession>A0ABW3AMH7</accession>
<dbReference type="RefSeq" id="WP_377110768.1">
    <property type="nucleotide sequence ID" value="NZ_JBHTHZ010000001.1"/>
</dbReference>
<dbReference type="EMBL" id="JBHTHZ010000001">
    <property type="protein sequence ID" value="MFD0792057.1"/>
    <property type="molecule type" value="Genomic_DNA"/>
</dbReference>
<dbReference type="InterPro" id="IPR024524">
    <property type="entry name" value="DUF3800"/>
</dbReference>
<evidence type="ECO:0000313" key="1">
    <source>
        <dbReference type="EMBL" id="MFD0792057.1"/>
    </source>
</evidence>